<sequence>MAYARRFLPSIFLLCAFEAAARHQNFTAAALKLHLTQSVISRQIRLLEEQLGTRLFARERQTVRLTVAREAYYPVWPCHRSHYDPLARFRTWVEEQDGSIP</sequence>
<dbReference type="AlphaFoldDB" id="A0A6S6PQC7"/>
<dbReference type="GO" id="GO:0003700">
    <property type="term" value="F:DNA-binding transcription factor activity"/>
    <property type="evidence" value="ECO:0007669"/>
    <property type="project" value="InterPro"/>
</dbReference>
<dbReference type="Pfam" id="PF00126">
    <property type="entry name" value="HTH_1"/>
    <property type="match status" value="1"/>
</dbReference>
<dbReference type="InterPro" id="IPR058163">
    <property type="entry name" value="LysR-type_TF_proteobact-type"/>
</dbReference>
<evidence type="ECO:0000313" key="4">
    <source>
        <dbReference type="Proteomes" id="UP000515220"/>
    </source>
</evidence>
<dbReference type="PRINTS" id="PR00039">
    <property type="entry name" value="HTHLYSR"/>
</dbReference>
<evidence type="ECO:0000313" key="3">
    <source>
        <dbReference type="EMBL" id="BCI68815.1"/>
    </source>
</evidence>
<dbReference type="RefSeq" id="WP_180952879.1">
    <property type="nucleotide sequence ID" value="NZ_AP023326.1"/>
</dbReference>
<dbReference type="Gene3D" id="1.10.10.10">
    <property type="entry name" value="Winged helix-like DNA-binding domain superfamily/Winged helix DNA-binding domain"/>
    <property type="match status" value="1"/>
</dbReference>
<proteinExistence type="inferred from homology"/>
<protein>
    <recommendedName>
        <fullName evidence="2">HTH lysR-type domain-containing protein</fullName>
    </recommendedName>
</protein>
<comment type="similarity">
    <text evidence="1">Belongs to the LysR transcriptional regulatory family.</text>
</comment>
<feature type="domain" description="HTH lysR-type" evidence="2">
    <location>
        <begin position="16"/>
        <end position="66"/>
    </location>
</feature>
<dbReference type="SUPFAM" id="SSF46785">
    <property type="entry name" value="Winged helix' DNA-binding domain"/>
    <property type="match status" value="1"/>
</dbReference>
<dbReference type="GO" id="GO:0043565">
    <property type="term" value="F:sequence-specific DNA binding"/>
    <property type="evidence" value="ECO:0007669"/>
    <property type="project" value="TreeGrafter"/>
</dbReference>
<dbReference type="PANTHER" id="PTHR30537:SF74">
    <property type="entry name" value="HTH-TYPE TRANSCRIPTIONAL REGULATOR TRPI"/>
    <property type="match status" value="1"/>
</dbReference>
<evidence type="ECO:0000259" key="2">
    <source>
        <dbReference type="PROSITE" id="PS50931"/>
    </source>
</evidence>
<dbReference type="InterPro" id="IPR000847">
    <property type="entry name" value="LysR_HTH_N"/>
</dbReference>
<gene>
    <name evidence="3" type="ORF">AAJCM20276_34390</name>
</gene>
<name>A0A6S6PQC7_ACEAC</name>
<reference evidence="3 4" key="1">
    <citation type="submission" date="2020-07" db="EMBL/GenBank/DDBJ databases">
        <title>Complete Genome Sequence of an acetic acid bacterium, Acetobacter aceti JCM20276.</title>
        <authorList>
            <person name="Hirose Y."/>
            <person name="Mihara H."/>
        </authorList>
    </citation>
    <scope>NUCLEOTIDE SEQUENCE [LARGE SCALE GENOMIC DNA]</scope>
    <source>
        <strain evidence="3 4">JCM20276</strain>
    </source>
</reference>
<dbReference type="Proteomes" id="UP000515220">
    <property type="component" value="Chromosome"/>
</dbReference>
<dbReference type="InterPro" id="IPR036390">
    <property type="entry name" value="WH_DNA-bd_sf"/>
</dbReference>
<dbReference type="GO" id="GO:0006351">
    <property type="term" value="P:DNA-templated transcription"/>
    <property type="evidence" value="ECO:0007669"/>
    <property type="project" value="TreeGrafter"/>
</dbReference>
<dbReference type="EMBL" id="AP023326">
    <property type="protein sequence ID" value="BCI68815.1"/>
    <property type="molecule type" value="Genomic_DNA"/>
</dbReference>
<dbReference type="PANTHER" id="PTHR30537">
    <property type="entry name" value="HTH-TYPE TRANSCRIPTIONAL REGULATOR"/>
    <property type="match status" value="1"/>
</dbReference>
<dbReference type="PROSITE" id="PS50931">
    <property type="entry name" value="HTH_LYSR"/>
    <property type="match status" value="1"/>
</dbReference>
<dbReference type="InterPro" id="IPR036388">
    <property type="entry name" value="WH-like_DNA-bd_sf"/>
</dbReference>
<organism evidence="3 4">
    <name type="scientific">Acetobacter aceti</name>
    <dbReference type="NCBI Taxonomy" id="435"/>
    <lineage>
        <taxon>Bacteria</taxon>
        <taxon>Pseudomonadati</taxon>
        <taxon>Pseudomonadota</taxon>
        <taxon>Alphaproteobacteria</taxon>
        <taxon>Acetobacterales</taxon>
        <taxon>Acetobacteraceae</taxon>
        <taxon>Acetobacter</taxon>
        <taxon>Acetobacter subgen. Acetobacter</taxon>
    </lineage>
</organism>
<accession>A0A6S6PQC7</accession>
<evidence type="ECO:0000256" key="1">
    <source>
        <dbReference type="ARBA" id="ARBA00009437"/>
    </source>
</evidence>